<gene>
    <name evidence="2" type="ORF">NYM_LOCUS8472</name>
</gene>
<feature type="region of interest" description="Disordered" evidence="1">
    <location>
        <begin position="1"/>
        <end position="23"/>
    </location>
</feature>
<dbReference type="EMBL" id="LR721777">
    <property type="protein sequence ID" value="VVV81266.1"/>
    <property type="molecule type" value="Genomic_DNA"/>
</dbReference>
<dbReference type="AlphaFoldDB" id="A0A5K0YT61"/>
<evidence type="ECO:0000256" key="1">
    <source>
        <dbReference type="SAM" id="MobiDB-lite"/>
    </source>
</evidence>
<sequence length="23" mass="2480">MSERTPLETLSANCLGNENSEIA</sequence>
<reference evidence="2" key="1">
    <citation type="submission" date="2019-09" db="EMBL/GenBank/DDBJ databases">
        <authorList>
            <person name="Zhang L."/>
        </authorList>
    </citation>
    <scope>NUCLEOTIDE SEQUENCE</scope>
</reference>
<name>A0A5K0YT61_9MAGN</name>
<accession>A0A5K0YT61</accession>
<feature type="compositionally biased region" description="Polar residues" evidence="1">
    <location>
        <begin position="8"/>
        <end position="23"/>
    </location>
</feature>
<protein>
    <submittedName>
        <fullName evidence="2">Uncharacterized protein</fullName>
    </submittedName>
</protein>
<organism evidence="2">
    <name type="scientific">Nymphaea colorata</name>
    <name type="common">pocket water lily</name>
    <dbReference type="NCBI Taxonomy" id="210225"/>
    <lineage>
        <taxon>Eukaryota</taxon>
        <taxon>Viridiplantae</taxon>
        <taxon>Streptophyta</taxon>
        <taxon>Embryophyta</taxon>
        <taxon>Tracheophyta</taxon>
        <taxon>Spermatophyta</taxon>
        <taxon>Magnoliopsida</taxon>
        <taxon>Nymphaeales</taxon>
        <taxon>Nymphaeaceae</taxon>
        <taxon>Nymphaea</taxon>
    </lineage>
</organism>
<proteinExistence type="predicted"/>
<evidence type="ECO:0000313" key="2">
    <source>
        <dbReference type="EMBL" id="VVV81266.1"/>
    </source>
</evidence>